<organism evidence="1 2">
    <name type="scientific">Dryococelus australis</name>
    <dbReference type="NCBI Taxonomy" id="614101"/>
    <lineage>
        <taxon>Eukaryota</taxon>
        <taxon>Metazoa</taxon>
        <taxon>Ecdysozoa</taxon>
        <taxon>Arthropoda</taxon>
        <taxon>Hexapoda</taxon>
        <taxon>Insecta</taxon>
        <taxon>Pterygota</taxon>
        <taxon>Neoptera</taxon>
        <taxon>Polyneoptera</taxon>
        <taxon>Phasmatodea</taxon>
        <taxon>Verophasmatodea</taxon>
        <taxon>Anareolatae</taxon>
        <taxon>Phasmatidae</taxon>
        <taxon>Eurycanthinae</taxon>
        <taxon>Dryococelus</taxon>
    </lineage>
</organism>
<dbReference type="PANTHER" id="PTHR36688">
    <property type="entry name" value="ENDO/EXONUCLEASE/PHOSPHATASE DOMAIN-CONTAINING PROTEIN"/>
    <property type="match status" value="1"/>
</dbReference>
<dbReference type="InterPro" id="IPR052560">
    <property type="entry name" value="RdDP_mobile_element"/>
</dbReference>
<keyword evidence="2" id="KW-1185">Reference proteome</keyword>
<dbReference type="PANTHER" id="PTHR36688:SF1">
    <property type="entry name" value="ENDONUCLEASE_EXONUCLEASE_PHOSPHATASE DOMAIN-CONTAINING PROTEIN"/>
    <property type="match status" value="1"/>
</dbReference>
<name>A0ABQ9HZI5_9NEOP</name>
<comment type="caution">
    <text evidence="1">The sequence shown here is derived from an EMBL/GenBank/DDBJ whole genome shotgun (WGS) entry which is preliminary data.</text>
</comment>
<dbReference type="Proteomes" id="UP001159363">
    <property type="component" value="Chromosome 3"/>
</dbReference>
<gene>
    <name evidence="1" type="ORF">PR048_009020</name>
</gene>
<evidence type="ECO:0000313" key="1">
    <source>
        <dbReference type="EMBL" id="KAJ8889521.1"/>
    </source>
</evidence>
<proteinExistence type="predicted"/>
<accession>A0ABQ9HZI5</accession>
<evidence type="ECO:0000313" key="2">
    <source>
        <dbReference type="Proteomes" id="UP001159363"/>
    </source>
</evidence>
<protein>
    <submittedName>
        <fullName evidence="1">Uncharacterized protein</fullName>
    </submittedName>
</protein>
<reference evidence="1 2" key="1">
    <citation type="submission" date="2023-02" db="EMBL/GenBank/DDBJ databases">
        <title>LHISI_Scaffold_Assembly.</title>
        <authorList>
            <person name="Stuart O.P."/>
            <person name="Cleave R."/>
            <person name="Magrath M.J.L."/>
            <person name="Mikheyev A.S."/>
        </authorList>
    </citation>
    <scope>NUCLEOTIDE SEQUENCE [LARGE SCALE GENOMIC DNA]</scope>
    <source>
        <strain evidence="1">Daus_M_001</strain>
        <tissue evidence="1">Leg muscle</tissue>
    </source>
</reference>
<dbReference type="EMBL" id="JARBHB010000003">
    <property type="protein sequence ID" value="KAJ8889521.1"/>
    <property type="molecule type" value="Genomic_DNA"/>
</dbReference>
<sequence>MGLKLIHDPKMPPSFNSGKWLCVYNPDNIIRQKNEIAEPLPCTQHKAIICAVEAVVKPETVQFKRRFNFKRAKWEQFSMDLDEEIINIDRTPEKYDLFVRTVQTISHRYIPRGLNCDSKALQEKYERLFQEDTFFDDTTQTCENLLHAVSSSRRAKWCNLVSNIYMKQNIRKVQQLLKNLDNQELMLRLAYLR</sequence>